<dbReference type="Pfam" id="PF01250">
    <property type="entry name" value="Ribosomal_S6"/>
    <property type="match status" value="1"/>
</dbReference>
<dbReference type="GO" id="GO:1990904">
    <property type="term" value="C:ribonucleoprotein complex"/>
    <property type="evidence" value="ECO:0007669"/>
    <property type="project" value="UniProtKB-KW"/>
</dbReference>
<sequence>MRYEIMLIVDPKAEASIGFELIEEVFGKDNVKKAEKLENTDLAYEINKSLKAQYLIFEVLSENKLISEFIRRSNIKKQIWRHLVINLDSERGLGKKAKLSKKAYKNLHSSKENKDVKKTIKPAKNDN</sequence>
<dbReference type="EMBL" id="JZXN01000018">
    <property type="protein sequence ID" value="KKB26616.1"/>
    <property type="molecule type" value="Genomic_DNA"/>
</dbReference>
<dbReference type="InterPro" id="IPR014717">
    <property type="entry name" value="Transl_elong_EF1B/ribsomal_bS6"/>
</dbReference>
<comment type="similarity">
    <text evidence="1 4">Belongs to the bacterial ribosomal protein bS6 family.</text>
</comment>
<dbReference type="InterPro" id="IPR000529">
    <property type="entry name" value="Ribosomal_bS6"/>
</dbReference>
<protein>
    <recommendedName>
        <fullName evidence="3 4">Small ribosomal subunit protein bS6</fullName>
    </recommendedName>
</protein>
<dbReference type="InterPro" id="IPR035980">
    <property type="entry name" value="Ribosomal_bS6_sf"/>
</dbReference>
<evidence type="ECO:0000256" key="4">
    <source>
        <dbReference type="HAMAP-Rule" id="MF_00360"/>
    </source>
</evidence>
<name>A0A0F5GZX8_9BACT</name>
<evidence type="ECO:0000256" key="2">
    <source>
        <dbReference type="ARBA" id="ARBA00035104"/>
    </source>
</evidence>
<keyword evidence="4" id="KW-0687">Ribonucleoprotein</keyword>
<dbReference type="GO" id="GO:0005840">
    <property type="term" value="C:ribosome"/>
    <property type="evidence" value="ECO:0007669"/>
    <property type="project" value="UniProtKB-KW"/>
</dbReference>
<evidence type="ECO:0000313" key="5">
    <source>
        <dbReference type="EMBL" id="KKB26616.1"/>
    </source>
</evidence>
<keyword evidence="4" id="KW-0699">rRNA-binding</keyword>
<comment type="function">
    <text evidence="2 4">Binds together with bS18 to 16S ribosomal RNA.</text>
</comment>
<keyword evidence="4" id="KW-0694">RNA-binding</keyword>
<dbReference type="CDD" id="cd00473">
    <property type="entry name" value="bS6"/>
    <property type="match status" value="1"/>
</dbReference>
<dbReference type="NCBIfam" id="TIGR00166">
    <property type="entry name" value="S6"/>
    <property type="match status" value="1"/>
</dbReference>
<evidence type="ECO:0000256" key="1">
    <source>
        <dbReference type="ARBA" id="ARBA00009512"/>
    </source>
</evidence>
<proteinExistence type="inferred from homology"/>
<keyword evidence="4 5" id="KW-0689">Ribosomal protein</keyword>
<dbReference type="SUPFAM" id="SSF54995">
    <property type="entry name" value="Ribosomal protein S6"/>
    <property type="match status" value="1"/>
</dbReference>
<evidence type="ECO:0000313" key="6">
    <source>
        <dbReference type="Proteomes" id="UP000033750"/>
    </source>
</evidence>
<evidence type="ECO:0000256" key="3">
    <source>
        <dbReference type="ARBA" id="ARBA00035294"/>
    </source>
</evidence>
<comment type="caution">
    <text evidence="5">The sequence shown here is derived from an EMBL/GenBank/DDBJ whole genome shotgun (WGS) entry which is preliminary data.</text>
</comment>
<dbReference type="GO" id="GO:0003735">
    <property type="term" value="F:structural constituent of ribosome"/>
    <property type="evidence" value="ECO:0007669"/>
    <property type="project" value="InterPro"/>
</dbReference>
<dbReference type="Proteomes" id="UP000033750">
    <property type="component" value="Unassembled WGS sequence"/>
</dbReference>
<dbReference type="InterPro" id="IPR020814">
    <property type="entry name" value="Ribosomal_S6_plastid/chlpt"/>
</dbReference>
<dbReference type="GO" id="GO:0006412">
    <property type="term" value="P:translation"/>
    <property type="evidence" value="ECO:0007669"/>
    <property type="project" value="UniProtKB-UniRule"/>
</dbReference>
<dbReference type="STRING" id="29561.MM26B8_01080"/>
<keyword evidence="6" id="KW-1185">Reference proteome</keyword>
<dbReference type="RefSeq" id="WP_223211578.1">
    <property type="nucleotide sequence ID" value="NZ_JZXN01000018.1"/>
</dbReference>
<dbReference type="Gene3D" id="3.30.70.60">
    <property type="match status" value="1"/>
</dbReference>
<reference evidence="5 6" key="1">
    <citation type="submission" date="2015-03" db="EMBL/GenBank/DDBJ databases">
        <title>Genome sequence of Mycoplasma meleagridis strain ATCC 25294.</title>
        <authorList>
            <person name="Yacoub E."/>
            <person name="Blanchard A."/>
            <person name="Sirand-Pugnet P."/>
            <person name="Mardassi B.B.A."/>
        </authorList>
    </citation>
    <scope>NUCLEOTIDE SEQUENCE [LARGE SCALE GENOMIC DNA]</scope>
    <source>
        <strain evidence="5 6">ATCC 25294</strain>
    </source>
</reference>
<gene>
    <name evidence="4 5" type="primary">rpsF</name>
    <name evidence="5" type="ORF">MMELEA_02240</name>
</gene>
<dbReference type="GO" id="GO:0019843">
    <property type="term" value="F:rRNA binding"/>
    <property type="evidence" value="ECO:0007669"/>
    <property type="project" value="UniProtKB-UniRule"/>
</dbReference>
<dbReference type="PATRIC" id="fig|1264554.4.peg.523"/>
<dbReference type="AlphaFoldDB" id="A0A0F5GZX8"/>
<organism evidence="5 6">
    <name type="scientific">Mycoplasmopsis meleagridis ATCC 25294</name>
    <dbReference type="NCBI Taxonomy" id="1264554"/>
    <lineage>
        <taxon>Bacteria</taxon>
        <taxon>Bacillati</taxon>
        <taxon>Mycoplasmatota</taxon>
        <taxon>Mycoplasmoidales</taxon>
        <taxon>Metamycoplasmataceae</taxon>
        <taxon>Mycoplasmopsis</taxon>
    </lineage>
</organism>
<dbReference type="HAMAP" id="MF_00360">
    <property type="entry name" value="Ribosomal_bS6"/>
    <property type="match status" value="1"/>
</dbReference>
<accession>A0A0F5GZX8</accession>